<dbReference type="GO" id="GO:0016757">
    <property type="term" value="F:glycosyltransferase activity"/>
    <property type="evidence" value="ECO:0007669"/>
    <property type="project" value="TreeGrafter"/>
</dbReference>
<name>A0A1T4YVE3_9BACT</name>
<protein>
    <submittedName>
        <fullName evidence="1">Glycosyl transferases group 1</fullName>
    </submittedName>
</protein>
<dbReference type="EMBL" id="FUYE01000019">
    <property type="protein sequence ID" value="SKB05807.1"/>
    <property type="molecule type" value="Genomic_DNA"/>
</dbReference>
<evidence type="ECO:0000313" key="2">
    <source>
        <dbReference type="Proteomes" id="UP000190774"/>
    </source>
</evidence>
<organism evidence="1 2">
    <name type="scientific">Prosthecobacter debontii</name>
    <dbReference type="NCBI Taxonomy" id="48467"/>
    <lineage>
        <taxon>Bacteria</taxon>
        <taxon>Pseudomonadati</taxon>
        <taxon>Verrucomicrobiota</taxon>
        <taxon>Verrucomicrobiia</taxon>
        <taxon>Verrucomicrobiales</taxon>
        <taxon>Verrucomicrobiaceae</taxon>
        <taxon>Prosthecobacter</taxon>
    </lineage>
</organism>
<dbReference type="Proteomes" id="UP000190774">
    <property type="component" value="Unassembled WGS sequence"/>
</dbReference>
<dbReference type="PANTHER" id="PTHR12526:SF635">
    <property type="entry name" value="GLYCOSYL TRANSFERASE GROUP 1"/>
    <property type="match status" value="1"/>
</dbReference>
<dbReference type="CDD" id="cd03801">
    <property type="entry name" value="GT4_PimA-like"/>
    <property type="match status" value="1"/>
</dbReference>
<evidence type="ECO:0000313" key="1">
    <source>
        <dbReference type="EMBL" id="SKB05807.1"/>
    </source>
</evidence>
<gene>
    <name evidence="1" type="ORF">SAMN02745166_04342</name>
</gene>
<keyword evidence="1" id="KW-0808">Transferase</keyword>
<dbReference type="PANTHER" id="PTHR12526">
    <property type="entry name" value="GLYCOSYLTRANSFERASE"/>
    <property type="match status" value="1"/>
</dbReference>
<dbReference type="SUPFAM" id="SSF53756">
    <property type="entry name" value="UDP-Glycosyltransferase/glycogen phosphorylase"/>
    <property type="match status" value="1"/>
</dbReference>
<dbReference type="AlphaFoldDB" id="A0A1T4YVE3"/>
<proteinExistence type="predicted"/>
<reference evidence="2" key="1">
    <citation type="submission" date="2017-02" db="EMBL/GenBank/DDBJ databases">
        <authorList>
            <person name="Varghese N."/>
            <person name="Submissions S."/>
        </authorList>
    </citation>
    <scope>NUCLEOTIDE SEQUENCE [LARGE SCALE GENOMIC DNA]</scope>
    <source>
        <strain evidence="2">ATCC 700200</strain>
    </source>
</reference>
<sequence length="397" mass="45871">MLPPSQTSEKRVLWMDPRFQARRPTTQSLYQSLPDLLEKGWQVELWCLEHDTVDERVKVVTLPQARWLRLLEPLWFWALAWAKLTWKRACGESWDIVHTSGPDIPGADVMSLHFHNRTWIRLQWQENARTWKERLKVFHTLIGVTQESLALGSRRWRVILPVSEGLANRIRSSLPANKIVRVLPNLLDGQRFSPAVRERWREAGRATMQVSETDYVLSFVSTGHYQRKGLWAAVEALHAIRSQVHADCGLNLQFWVIGVSEHTVPSLRRRLDEIAPTWAEWVRLLPPTDEVERWYAAADAFLFPSRYETFSLVALEASACGLPILVTPYDGHEMYLQDGVNGCLLPWEIKAMSERLLQFFIHERFQMKPGPTASLSPADYAAVLDDSYRDLLESKKP</sequence>
<keyword evidence="2" id="KW-1185">Reference proteome</keyword>
<accession>A0A1T4YVE3</accession>
<dbReference type="Gene3D" id="3.40.50.2000">
    <property type="entry name" value="Glycogen Phosphorylase B"/>
    <property type="match status" value="2"/>
</dbReference>
<dbReference type="STRING" id="48467.SAMN02745166_04342"/>
<dbReference type="Pfam" id="PF13692">
    <property type="entry name" value="Glyco_trans_1_4"/>
    <property type="match status" value="1"/>
</dbReference>
<dbReference type="OrthoDB" id="179134at2"/>